<keyword evidence="3 8" id="KW-0732">Signal</keyword>
<evidence type="ECO:0000256" key="2">
    <source>
        <dbReference type="ARBA" id="ARBA00004459"/>
    </source>
</evidence>
<evidence type="ECO:0000256" key="6">
    <source>
        <dbReference type="ARBA" id="ARBA00023237"/>
    </source>
</evidence>
<feature type="chain" id="PRO_5004873154" description="Variable large protein" evidence="8">
    <location>
        <begin position="36"/>
        <end position="361"/>
    </location>
</feature>
<evidence type="ECO:0000256" key="4">
    <source>
        <dbReference type="ARBA" id="ARBA00023136"/>
    </source>
</evidence>
<reference evidence="9" key="1">
    <citation type="submission" date="2013-04" db="EMBL/GenBank/DDBJ databases">
        <title>Comparative Genomics of Relapsing Fever Spirochetes.</title>
        <authorList>
            <person name="Schwan T.G."/>
            <person name="Raffel S.J."/>
            <person name="Porcella S.F."/>
            <person name="Martens C.A."/>
            <person name="Bruno D.P."/>
            <person name="Ricklefs S.M."/>
            <person name="Barbian K.B."/>
        </authorList>
    </citation>
    <scope>NUCLEOTIDE SEQUENCE</scope>
    <source>
        <strain evidence="9">Co53</strain>
        <plasmid evidence="9">unnamed</plasmid>
    </source>
</reference>
<name>W5SXC3_9SPIR</name>
<keyword evidence="4 8" id="KW-0472">Membrane</keyword>
<evidence type="ECO:0000256" key="7">
    <source>
        <dbReference type="ARBA" id="ARBA00023288"/>
    </source>
</evidence>
<dbReference type="AlphaFoldDB" id="W5SXC3"/>
<comment type="function">
    <text evidence="1 8">The Vlp and Vsp proteins are antigenically distinct proteins, only one vlp or vsp gene is transcriptionally active at any one time. Switching between these genes is a mechanism of host immune response evasion.</text>
</comment>
<dbReference type="SUPFAM" id="SSF74748">
    <property type="entry name" value="Variable surface antigen VlsE"/>
    <property type="match status" value="1"/>
</dbReference>
<evidence type="ECO:0000256" key="8">
    <source>
        <dbReference type="RuleBase" id="RU363105"/>
    </source>
</evidence>
<keyword evidence="7 8" id="KW-0449">Lipoprotein</keyword>
<dbReference type="PROSITE" id="PS51257">
    <property type="entry name" value="PROKAR_LIPOPROTEIN"/>
    <property type="match status" value="1"/>
</dbReference>
<dbReference type="GO" id="GO:0009279">
    <property type="term" value="C:cell outer membrane"/>
    <property type="evidence" value="ECO:0007669"/>
    <property type="project" value="UniProtKB-SubCell"/>
</dbReference>
<dbReference type="HOGENOM" id="CLU_054711_2_0_12"/>
<evidence type="ECO:0000256" key="5">
    <source>
        <dbReference type="ARBA" id="ARBA00023139"/>
    </source>
</evidence>
<sequence>MKINIKNINIKSICATLLISLFLSLIIGCSQQPDAKPQDMAADNNNLVNLLDKVGEAFYSFLDLVAGSMGFIVTKDTPKSEVGKHFEKLAKGLEKASGKLDEVANKATGIDKSDSSKNLIKEAVKEAQEVLGKLKTHLESLKDIGGDSENVGVSVSQKQGVASDGPELKKAYNALKGIVDVAGKEGVSNPKAGEMLLKVGNGTDNKDGAKILATKDAPGAVVADKAAAILSTVNGAEMLESIVKSEEKDIKELAGNASDSTTPLEFAKGGQASQLAHTDKTKAAAVAGGIALRSLVKGGKLAGHNNDDDKVAQLVGISAVNKLLGAVEDIIKKTVKHVLGTAKQKIDDARAPKPAVSEASK</sequence>
<evidence type="ECO:0000256" key="1">
    <source>
        <dbReference type="ARBA" id="ARBA00003932"/>
    </source>
</evidence>
<dbReference type="RefSeq" id="WP_025408791.1">
    <property type="nucleotide sequence ID" value="NZ_CP005757.1"/>
</dbReference>
<accession>W5SXC3</accession>
<keyword evidence="6 8" id="KW-0998">Cell outer membrane</keyword>
<comment type="subcellular location">
    <subcellularLocation>
        <location evidence="2 8">Cell outer membrane</location>
        <topology evidence="2 8">Lipid-anchor</topology>
    </subcellularLocation>
</comment>
<gene>
    <name evidence="9" type="ORF">BCO_0119003</name>
</gene>
<keyword evidence="5 8" id="KW-0564">Palmitate</keyword>
<evidence type="ECO:0000256" key="3">
    <source>
        <dbReference type="ARBA" id="ARBA00022729"/>
    </source>
</evidence>
<geneLocation type="plasmid" evidence="9">
    <name>unnamed</name>
</geneLocation>
<dbReference type="InterPro" id="IPR000680">
    <property type="entry name" value="Borrelia_lipo"/>
</dbReference>
<protein>
    <recommendedName>
        <fullName evidence="8">Variable large protein</fullName>
    </recommendedName>
</protein>
<feature type="signal peptide" evidence="8">
    <location>
        <begin position="1"/>
        <end position="35"/>
    </location>
</feature>
<evidence type="ECO:0000313" key="9">
    <source>
        <dbReference type="EMBL" id="AHH11550.1"/>
    </source>
</evidence>
<proteinExistence type="predicted"/>
<organism evidence="9">
    <name type="scientific">Borrelia coriaceae ATCC 43381</name>
    <dbReference type="NCBI Taxonomy" id="1408429"/>
    <lineage>
        <taxon>Bacteria</taxon>
        <taxon>Pseudomonadati</taxon>
        <taxon>Spirochaetota</taxon>
        <taxon>Spirochaetia</taxon>
        <taxon>Spirochaetales</taxon>
        <taxon>Borreliaceae</taxon>
        <taxon>Borrelia</taxon>
    </lineage>
</organism>
<dbReference type="EMBL" id="CP005757">
    <property type="protein sequence ID" value="AHH11550.1"/>
    <property type="molecule type" value="Genomic_DNA"/>
</dbReference>
<keyword evidence="9" id="KW-0614">Plasmid</keyword>
<dbReference type="Pfam" id="PF00921">
    <property type="entry name" value="Lipoprotein_2"/>
    <property type="match status" value="1"/>
</dbReference>